<gene>
    <name evidence="1" type="ORF">MSG28_016005</name>
</gene>
<name>A0ACC0K532_CHOFU</name>
<reference evidence="1 2" key="1">
    <citation type="journal article" date="2022" name="Genome Biol. Evol.">
        <title>The Spruce Budworm Genome: Reconstructing the Evolutionary History of Antifreeze Proteins.</title>
        <authorList>
            <person name="Beliveau C."/>
            <person name="Gagne P."/>
            <person name="Picq S."/>
            <person name="Vernygora O."/>
            <person name="Keeling C.I."/>
            <person name="Pinkney K."/>
            <person name="Doucet D."/>
            <person name="Wen F."/>
            <person name="Johnston J.S."/>
            <person name="Maaroufi H."/>
            <person name="Boyle B."/>
            <person name="Laroche J."/>
            <person name="Dewar K."/>
            <person name="Juretic N."/>
            <person name="Blackburn G."/>
            <person name="Nisole A."/>
            <person name="Brunet B."/>
            <person name="Brandao M."/>
            <person name="Lumley L."/>
            <person name="Duan J."/>
            <person name="Quan G."/>
            <person name="Lucarotti C.J."/>
            <person name="Roe A.D."/>
            <person name="Sperling F.A.H."/>
            <person name="Levesque R.C."/>
            <person name="Cusson M."/>
        </authorList>
    </citation>
    <scope>NUCLEOTIDE SEQUENCE [LARGE SCALE GENOMIC DNA]</scope>
    <source>
        <strain evidence="1">Glfc:IPQL:Cfum</strain>
    </source>
</reference>
<keyword evidence="2" id="KW-1185">Reference proteome</keyword>
<evidence type="ECO:0000313" key="1">
    <source>
        <dbReference type="EMBL" id="KAI8431503.1"/>
    </source>
</evidence>
<accession>A0ACC0K532</accession>
<proteinExistence type="predicted"/>
<sequence>MSFPKIEGYVVTEKLGTGSYSTVYKGYTKVGARTVVAVKCVDKARVKHSGSAVDNLVTEIRLLKTLTHPHIVQMREFTWDDKCSIFCNSWLRH</sequence>
<protein>
    <submittedName>
        <fullName evidence="1">Uncharacterized protein</fullName>
    </submittedName>
</protein>
<evidence type="ECO:0000313" key="2">
    <source>
        <dbReference type="Proteomes" id="UP001064048"/>
    </source>
</evidence>
<dbReference type="EMBL" id="CM046130">
    <property type="protein sequence ID" value="KAI8431503.1"/>
    <property type="molecule type" value="Genomic_DNA"/>
</dbReference>
<organism evidence="1 2">
    <name type="scientific">Choristoneura fumiferana</name>
    <name type="common">Spruce budworm moth</name>
    <name type="synonym">Archips fumiferana</name>
    <dbReference type="NCBI Taxonomy" id="7141"/>
    <lineage>
        <taxon>Eukaryota</taxon>
        <taxon>Metazoa</taxon>
        <taxon>Ecdysozoa</taxon>
        <taxon>Arthropoda</taxon>
        <taxon>Hexapoda</taxon>
        <taxon>Insecta</taxon>
        <taxon>Pterygota</taxon>
        <taxon>Neoptera</taxon>
        <taxon>Endopterygota</taxon>
        <taxon>Lepidoptera</taxon>
        <taxon>Glossata</taxon>
        <taxon>Ditrysia</taxon>
        <taxon>Tortricoidea</taxon>
        <taxon>Tortricidae</taxon>
        <taxon>Tortricinae</taxon>
        <taxon>Choristoneura</taxon>
    </lineage>
</organism>
<dbReference type="Proteomes" id="UP001064048">
    <property type="component" value="Chromosome 30"/>
</dbReference>
<comment type="caution">
    <text evidence="1">The sequence shown here is derived from an EMBL/GenBank/DDBJ whole genome shotgun (WGS) entry which is preliminary data.</text>
</comment>